<dbReference type="OrthoDB" id="9789995at2"/>
<comment type="catalytic activity">
    <reaction evidence="5">
        <text>7-aminomethyl-7-carbaguanine + 2 NADP(+) = 7-cyano-7-carbaguanine + 2 NADPH + 3 H(+)</text>
        <dbReference type="Rhea" id="RHEA:13409"/>
        <dbReference type="ChEBI" id="CHEBI:15378"/>
        <dbReference type="ChEBI" id="CHEBI:45075"/>
        <dbReference type="ChEBI" id="CHEBI:57783"/>
        <dbReference type="ChEBI" id="CHEBI:58349"/>
        <dbReference type="ChEBI" id="CHEBI:58703"/>
        <dbReference type="EC" id="1.7.1.13"/>
    </reaction>
</comment>
<evidence type="ECO:0000256" key="3">
    <source>
        <dbReference type="ARBA" id="ARBA00022857"/>
    </source>
</evidence>
<reference evidence="6 7" key="1">
    <citation type="submission" date="2018-06" db="EMBL/GenBank/DDBJ databases">
        <authorList>
            <consortium name="Pathogen Informatics"/>
            <person name="Doyle S."/>
        </authorList>
    </citation>
    <scope>NUCLEOTIDE SEQUENCE [LARGE SCALE GENOMIC DNA]</scope>
    <source>
        <strain evidence="6 7">NCTC10684</strain>
    </source>
</reference>
<dbReference type="EMBL" id="UFSM01000001">
    <property type="protein sequence ID" value="SUU90607.1"/>
    <property type="molecule type" value="Genomic_DNA"/>
</dbReference>
<dbReference type="InterPro" id="IPR050084">
    <property type="entry name" value="NADPH_dep_7-cyano-7-deazaG_red"/>
</dbReference>
<dbReference type="InterPro" id="IPR029500">
    <property type="entry name" value="QueF"/>
</dbReference>
<dbReference type="PANTHER" id="PTHR34354:SF1">
    <property type="entry name" value="NADPH-DEPENDENT 7-CYANO-7-DEAZAGUANINE REDUCTASE"/>
    <property type="match status" value="1"/>
</dbReference>
<evidence type="ECO:0000256" key="5">
    <source>
        <dbReference type="HAMAP-Rule" id="MF_00818"/>
    </source>
</evidence>
<dbReference type="PIRSF" id="PIRSF027377">
    <property type="entry name" value="Nitrile_oxidored_QueF"/>
    <property type="match status" value="1"/>
</dbReference>
<dbReference type="EC" id="1.7.1.13" evidence="5"/>
<dbReference type="GO" id="GO:0008616">
    <property type="term" value="P:tRNA queuosine(34) biosynthetic process"/>
    <property type="evidence" value="ECO:0007669"/>
    <property type="project" value="UniProtKB-UniRule"/>
</dbReference>
<dbReference type="SUPFAM" id="SSF55620">
    <property type="entry name" value="Tetrahydrobiopterin biosynthesis enzymes-like"/>
    <property type="match status" value="1"/>
</dbReference>
<dbReference type="Pfam" id="PF14489">
    <property type="entry name" value="QueF"/>
    <property type="match status" value="1"/>
</dbReference>
<evidence type="ECO:0000256" key="1">
    <source>
        <dbReference type="ARBA" id="ARBA00022490"/>
    </source>
</evidence>
<comment type="subcellular location">
    <subcellularLocation>
        <location evidence="5">Cytoplasm</location>
    </subcellularLocation>
</comment>
<gene>
    <name evidence="5 6" type="primary">queF</name>
    <name evidence="6" type="ORF">NCTC10684_03865</name>
</gene>
<feature type="binding site" evidence="5">
    <location>
        <begin position="73"/>
        <end position="75"/>
    </location>
    <ligand>
        <name>substrate</name>
    </ligand>
</feature>
<dbReference type="AlphaFoldDB" id="A0A380WNU4"/>
<evidence type="ECO:0000256" key="2">
    <source>
        <dbReference type="ARBA" id="ARBA00022785"/>
    </source>
</evidence>
<dbReference type="InterPro" id="IPR016856">
    <property type="entry name" value="QueF_type1"/>
</dbReference>
<proteinExistence type="inferred from homology"/>
<dbReference type="HAMAP" id="MF_00818">
    <property type="entry name" value="QueF_type1"/>
    <property type="match status" value="1"/>
</dbReference>
<evidence type="ECO:0000313" key="6">
    <source>
        <dbReference type="EMBL" id="SUU90607.1"/>
    </source>
</evidence>
<feature type="binding site" evidence="5">
    <location>
        <begin position="92"/>
        <end position="93"/>
    </location>
    <ligand>
        <name>substrate</name>
    </ligand>
</feature>
<accession>A0A380WNU4</accession>
<protein>
    <recommendedName>
        <fullName evidence="5">NADPH-dependent 7-cyano-7-deazaguanine reductase</fullName>
        <ecNumber evidence="5">1.7.1.13</ecNumber>
    </recommendedName>
    <alternativeName>
        <fullName evidence="5">7-cyano-7-carbaguanine reductase</fullName>
    </alternativeName>
    <alternativeName>
        <fullName evidence="5">NADPH-dependent nitrile oxidoreductase</fullName>
    </alternativeName>
    <alternativeName>
        <fullName evidence="5">PreQ(0) reductase</fullName>
    </alternativeName>
</protein>
<comment type="function">
    <text evidence="5">Catalyzes the NADPH-dependent reduction of 7-cyano-7-deazaguanine (preQ0) to 7-aminomethyl-7-deazaguanine (preQ1).</text>
</comment>
<dbReference type="GO" id="GO:0033739">
    <property type="term" value="F:preQ1 synthase activity"/>
    <property type="evidence" value="ECO:0007669"/>
    <property type="project" value="UniProtKB-UniRule"/>
</dbReference>
<keyword evidence="2 5" id="KW-0671">Queuosine biosynthesis</keyword>
<feature type="active site" description="Thioimide intermediate" evidence="5">
    <location>
        <position position="51"/>
    </location>
</feature>
<dbReference type="NCBIfam" id="TIGR03139">
    <property type="entry name" value="QueF-II"/>
    <property type="match status" value="1"/>
</dbReference>
<keyword evidence="4 5" id="KW-0560">Oxidoreductase</keyword>
<comment type="similarity">
    <text evidence="5">Belongs to the GTP cyclohydrolase I family. QueF type 1 subfamily.</text>
</comment>
<comment type="pathway">
    <text evidence="5">tRNA modification; tRNA-queuosine biosynthesis.</text>
</comment>
<dbReference type="Gene3D" id="3.30.1130.10">
    <property type="match status" value="1"/>
</dbReference>
<dbReference type="Proteomes" id="UP000254701">
    <property type="component" value="Unassembled WGS sequence"/>
</dbReference>
<sequence>MTNTDTLTQLGTHVQTPTSPETAVLETVPYDRLGGPPAIVRFTCPEFTSLCPVTGQPDFAHIVIDYAPDRMLVESKSLKLFMVSFRNHGAFHEDCTVMIGRRVVAATKPLWLRIAGYWYPRGGIPIDVFWQTGRPPEGVWLPETGVAPYRGRG</sequence>
<name>A0A380WNU4_AMIAI</name>
<feature type="active site" description="Proton donor" evidence="5">
    <location>
        <position position="58"/>
    </location>
</feature>
<evidence type="ECO:0000256" key="4">
    <source>
        <dbReference type="ARBA" id="ARBA00023002"/>
    </source>
</evidence>
<keyword evidence="1 5" id="KW-0963">Cytoplasm</keyword>
<dbReference type="PANTHER" id="PTHR34354">
    <property type="entry name" value="NADPH-DEPENDENT 7-CYANO-7-DEAZAGUANINE REDUCTASE"/>
    <property type="match status" value="1"/>
</dbReference>
<evidence type="ECO:0000313" key="7">
    <source>
        <dbReference type="Proteomes" id="UP000254701"/>
    </source>
</evidence>
<dbReference type="InterPro" id="IPR043133">
    <property type="entry name" value="GTP-CH-I_C/QueF"/>
</dbReference>
<dbReference type="RefSeq" id="WP_115732574.1">
    <property type="nucleotide sequence ID" value="NZ_BAAAVY010000034.1"/>
</dbReference>
<keyword evidence="3 5" id="KW-0521">NADP</keyword>
<organism evidence="6 7">
    <name type="scientific">Aminobacter aminovorans</name>
    <name type="common">Chelatobacter heintzii</name>
    <dbReference type="NCBI Taxonomy" id="83263"/>
    <lineage>
        <taxon>Bacteria</taxon>
        <taxon>Pseudomonadati</taxon>
        <taxon>Pseudomonadota</taxon>
        <taxon>Alphaproteobacteria</taxon>
        <taxon>Hyphomicrobiales</taxon>
        <taxon>Phyllobacteriaceae</taxon>
        <taxon>Aminobacter</taxon>
    </lineage>
</organism>
<dbReference type="GO" id="GO:0005737">
    <property type="term" value="C:cytoplasm"/>
    <property type="evidence" value="ECO:0007669"/>
    <property type="project" value="UniProtKB-SubCell"/>
</dbReference>
<dbReference type="UniPathway" id="UPA00392"/>